<gene>
    <name evidence="2" type="ORF">SAMN05421505_11362</name>
</gene>
<protein>
    <submittedName>
        <fullName evidence="2">Uncharacterized protein</fullName>
    </submittedName>
</protein>
<keyword evidence="3" id="KW-1185">Reference proteome</keyword>
<name>A0A1G8AZK0_9ACTN</name>
<accession>A0A1G8AZK0</accession>
<dbReference type="Proteomes" id="UP000198923">
    <property type="component" value="Unassembled WGS sequence"/>
</dbReference>
<dbReference type="EMBL" id="FNCN01000013">
    <property type="protein sequence ID" value="SDH26357.1"/>
    <property type="molecule type" value="Genomic_DNA"/>
</dbReference>
<evidence type="ECO:0000313" key="3">
    <source>
        <dbReference type="Proteomes" id="UP000198923"/>
    </source>
</evidence>
<reference evidence="2 3" key="1">
    <citation type="submission" date="2016-10" db="EMBL/GenBank/DDBJ databases">
        <authorList>
            <person name="de Groot N.N."/>
        </authorList>
    </citation>
    <scope>NUCLEOTIDE SEQUENCE [LARGE SCALE GENOMIC DNA]</scope>
    <source>
        <strain evidence="2 3">CPCC 201354</strain>
    </source>
</reference>
<feature type="region of interest" description="Disordered" evidence="1">
    <location>
        <begin position="128"/>
        <end position="161"/>
    </location>
</feature>
<evidence type="ECO:0000313" key="2">
    <source>
        <dbReference type="EMBL" id="SDH26357.1"/>
    </source>
</evidence>
<organism evidence="2 3">
    <name type="scientific">Sinosporangium album</name>
    <dbReference type="NCBI Taxonomy" id="504805"/>
    <lineage>
        <taxon>Bacteria</taxon>
        <taxon>Bacillati</taxon>
        <taxon>Actinomycetota</taxon>
        <taxon>Actinomycetes</taxon>
        <taxon>Streptosporangiales</taxon>
        <taxon>Streptosporangiaceae</taxon>
        <taxon>Sinosporangium</taxon>
    </lineage>
</organism>
<sequence length="324" mass="35379">MDALPRSDLPDRRPILRKLDILGKYSGQRMVISPGQHPIERVRAERVRNQGQRLRQVEAGRIEIDLHPARRGDVAEILKQAVAHIQHRGRPQPSGFRAARIRRARTSMRCDNLLRCLSQPLRPRFGHADIHPGFEEGETGGGPSEAARDRDDLTGPRARAGHGGTAFEIAKGGHTQKDHVTPGDITPRDTCPHQVAFVPQTIGEIVDPFHFGLGGQAEAQKECRGTRSHSGDIGEVLRCGLTSYLIGTRPIPPKVPTLEQQVSCHNDALVRRSDDGSIVTRAKQNGVALRQASNNTINQSEFAKISDSDDAPPGASQGTVTLRG</sequence>
<dbReference type="STRING" id="504805.SAMN05421505_11362"/>
<feature type="region of interest" description="Disordered" evidence="1">
    <location>
        <begin position="301"/>
        <end position="324"/>
    </location>
</feature>
<dbReference type="AlphaFoldDB" id="A0A1G8AZK0"/>
<evidence type="ECO:0000256" key="1">
    <source>
        <dbReference type="SAM" id="MobiDB-lite"/>
    </source>
</evidence>
<proteinExistence type="predicted"/>